<evidence type="ECO:0000313" key="2">
    <source>
        <dbReference type="Proteomes" id="UP000298277"/>
    </source>
</evidence>
<organism evidence="1 2">
    <name type="scientific">Leptospira gomenensis</name>
    <dbReference type="NCBI Taxonomy" id="2484974"/>
    <lineage>
        <taxon>Bacteria</taxon>
        <taxon>Pseudomonadati</taxon>
        <taxon>Spirochaetota</taxon>
        <taxon>Spirochaetia</taxon>
        <taxon>Leptospirales</taxon>
        <taxon>Leptospiraceae</taxon>
        <taxon>Leptospira</taxon>
    </lineage>
</organism>
<accession>A0A5F1YJ36</accession>
<dbReference type="RefSeq" id="WP_135595561.1">
    <property type="nucleotide sequence ID" value="NZ_RQEZ01000086.1"/>
</dbReference>
<proteinExistence type="predicted"/>
<dbReference type="EMBL" id="RQFA01000024">
    <property type="protein sequence ID" value="TGK36185.1"/>
    <property type="molecule type" value="Genomic_DNA"/>
</dbReference>
<evidence type="ECO:0000313" key="1">
    <source>
        <dbReference type="EMBL" id="TGK36185.1"/>
    </source>
</evidence>
<sequence length="158" mass="17728">MSVLKSVPSFEKSQFDALDEKILIGIDPGVNTGFAAYSRESRKLVHVATYGVLKAQDEVLAYWEKDKSLCLLIEDARKRKWFGDNAGAKRMGAGSVKRDCKLWEEFCNKNGIPFRLVHPKKGGTKNKPAEFQILTGWTGRTSSHARDAAMIVYGRGRY</sequence>
<protein>
    <recommendedName>
        <fullName evidence="3">Holliday junction resolvase RuvC</fullName>
    </recommendedName>
</protein>
<reference evidence="1" key="1">
    <citation type="journal article" date="2019" name="PLoS Negl. Trop. Dis.">
        <title>Revisiting the worldwide diversity of Leptospira species in the environment.</title>
        <authorList>
            <person name="Vincent A.T."/>
            <person name="Schiettekatte O."/>
            <person name="Bourhy P."/>
            <person name="Veyrier F.J."/>
            <person name="Picardeau M."/>
        </authorList>
    </citation>
    <scope>NUCLEOTIDE SEQUENCE [LARGE SCALE GENOMIC DNA]</scope>
    <source>
        <strain evidence="1">201800299</strain>
    </source>
</reference>
<evidence type="ECO:0008006" key="3">
    <source>
        <dbReference type="Google" id="ProtNLM"/>
    </source>
</evidence>
<name>A0A5F1YJ36_9LEPT</name>
<gene>
    <name evidence="1" type="ORF">EHQ17_04530</name>
</gene>
<comment type="caution">
    <text evidence="1">The sequence shown here is derived from an EMBL/GenBank/DDBJ whole genome shotgun (WGS) entry which is preliminary data.</text>
</comment>
<dbReference type="AlphaFoldDB" id="A0A5F1YJ36"/>
<dbReference type="OrthoDB" id="962841at2"/>
<dbReference type="Proteomes" id="UP000298277">
    <property type="component" value="Unassembled WGS sequence"/>
</dbReference>
<keyword evidence="2" id="KW-1185">Reference proteome</keyword>